<evidence type="ECO:0000313" key="2">
    <source>
        <dbReference type="EMBL" id="GLK89891.1"/>
    </source>
</evidence>
<protein>
    <submittedName>
        <fullName evidence="2">Uncharacterized protein</fullName>
    </submittedName>
</protein>
<keyword evidence="1" id="KW-0472">Membrane</keyword>
<comment type="caution">
    <text evidence="2">The sequence shown here is derived from an EMBL/GenBank/DDBJ whole genome shotgun (WGS) entry which is preliminary data.</text>
</comment>
<gene>
    <name evidence="2" type="ORF">GCM10017655_29530</name>
</gene>
<dbReference type="Proteomes" id="UP001143328">
    <property type="component" value="Unassembled WGS sequence"/>
</dbReference>
<keyword evidence="1" id="KW-1133">Transmembrane helix</keyword>
<accession>A0A9W6NGN4</accession>
<sequence length="149" mass="16367">MKHARLRLEGVEDFTPEAPDPRPKLLVRVVASLALFGFLVGMMIGRLQDPSPVLLDEIVVIPGGLELMFDAEPKVLAEHVDGALVMRFEAEGSSRQGQLQLDGRSVNWRLLRSKGGLLLNLVAARPLQAQWRGAAEGGRWRLVISLAPE</sequence>
<evidence type="ECO:0000313" key="3">
    <source>
        <dbReference type="Proteomes" id="UP001143328"/>
    </source>
</evidence>
<dbReference type="AlphaFoldDB" id="A0A9W6NGN4"/>
<reference evidence="2" key="2">
    <citation type="submission" date="2023-01" db="EMBL/GenBank/DDBJ databases">
        <authorList>
            <person name="Sun Q."/>
            <person name="Evtushenko L."/>
        </authorList>
    </citation>
    <scope>NUCLEOTIDE SEQUENCE</scope>
    <source>
        <strain evidence="2">VKM B-2935</strain>
    </source>
</reference>
<evidence type="ECO:0000256" key="1">
    <source>
        <dbReference type="SAM" id="Phobius"/>
    </source>
</evidence>
<reference evidence="2" key="1">
    <citation type="journal article" date="2014" name="Int. J. Syst. Evol. Microbiol.">
        <title>Complete genome sequence of Corynebacterium casei LMG S-19264T (=DSM 44701T), isolated from a smear-ripened cheese.</title>
        <authorList>
            <consortium name="US DOE Joint Genome Institute (JGI-PGF)"/>
            <person name="Walter F."/>
            <person name="Albersmeier A."/>
            <person name="Kalinowski J."/>
            <person name="Ruckert C."/>
        </authorList>
    </citation>
    <scope>NUCLEOTIDE SEQUENCE</scope>
    <source>
        <strain evidence="2">VKM B-2935</strain>
    </source>
</reference>
<keyword evidence="3" id="KW-1185">Reference proteome</keyword>
<dbReference type="RefSeq" id="WP_271196089.1">
    <property type="nucleotide sequence ID" value="NZ_BSFN01000008.1"/>
</dbReference>
<name>A0A9W6NGN4_9PSED</name>
<feature type="transmembrane region" description="Helical" evidence="1">
    <location>
        <begin position="25"/>
        <end position="45"/>
    </location>
</feature>
<organism evidence="2 3">
    <name type="scientific">Pseudomonas turukhanskensis</name>
    <dbReference type="NCBI Taxonomy" id="1806536"/>
    <lineage>
        <taxon>Bacteria</taxon>
        <taxon>Pseudomonadati</taxon>
        <taxon>Pseudomonadota</taxon>
        <taxon>Gammaproteobacteria</taxon>
        <taxon>Pseudomonadales</taxon>
        <taxon>Pseudomonadaceae</taxon>
        <taxon>Pseudomonas</taxon>
    </lineage>
</organism>
<dbReference type="EMBL" id="BSFN01000008">
    <property type="protein sequence ID" value="GLK89891.1"/>
    <property type="molecule type" value="Genomic_DNA"/>
</dbReference>
<keyword evidence="1" id="KW-0812">Transmembrane</keyword>
<proteinExistence type="predicted"/>